<dbReference type="InterPro" id="IPR030456">
    <property type="entry name" value="TF_fork_head_CS_2"/>
</dbReference>
<dbReference type="SUPFAM" id="SSF46785">
    <property type="entry name" value="Winged helix' DNA-binding domain"/>
    <property type="match status" value="1"/>
</dbReference>
<feature type="compositionally biased region" description="Pro residues" evidence="4">
    <location>
        <begin position="24"/>
        <end position="40"/>
    </location>
</feature>
<feature type="region of interest" description="Disordered" evidence="4">
    <location>
        <begin position="124"/>
        <end position="174"/>
    </location>
</feature>
<feature type="compositionally biased region" description="Polar residues" evidence="4">
    <location>
        <begin position="443"/>
        <end position="454"/>
    </location>
</feature>
<evidence type="ECO:0000256" key="1">
    <source>
        <dbReference type="ARBA" id="ARBA00023125"/>
    </source>
</evidence>
<dbReference type="PROSITE" id="PS00658">
    <property type="entry name" value="FORK_HEAD_2"/>
    <property type="match status" value="1"/>
</dbReference>
<feature type="compositionally biased region" description="Low complexity" evidence="4">
    <location>
        <begin position="124"/>
        <end position="135"/>
    </location>
</feature>
<sequence>MAYTPAKSPSRHAAHERGRSLPTAYPPPDSTLPGPLPPNSPWSHTRANTYREDKKLQRQRQGGGQPRQPQESIINHSSPAFTHPISAAMAKPTRLAPGAEQLQIFNDHQNDFLDQPAVCVSRAPMPSASSQMSPRKALQSSNGNVNAVFSRPSGFGKQNSPFKASGRASTSPLTPLKEHVNKMKNSISLQPPMGSMQTTDSMLKKQPMMSRFKTVYQKPVLEESMNYGKENVHPTIQPAPPASFSLDIESFYRKPQAKRALLEAAPIKESRTGKMTRFDTPIGETEMVLPPHDSFPAIVDDGQKPPHSYAVLIAMSILRSPQRRLTLSQIYKWISDTYSFYSASEASGWQNSIRHNLSLNKAFIKQERPKGDTGKGHYWAIEPGMESQFIKEKPARKAQNGVENVPIINMSSRIDPTPLEQTFFQDGLPAFSTPILPAQPMAYSQPSLPANPSMSAVPEVSSDATIPLSDNATPEEQAGKTNADGAVEHPYSPFPAEMHSSPPIPRHVDRSNTPPPVSRAPASSGARTHKRKFASMDDSGYISSLESSAMRPNQRLNSEADRPRIKRGRAEEEIARLRASSYDSPTKARSYGLIPPSSSPLRQANETSRMPPPLTPALKRRAPLMRPPPSVSPNTNLRLHRDEMKRMLDSPLRRASNLGEDMPFSPNFNLDHTLFFNDFIADGTDFDIFQDGSLDTSFFNLADNGSPIKRSAKRTRMDRTQSTSALGDITASASNRCVTSVPFLKAPDTFAIPYETPSKVFENMSSPSKYLQQSPIAARIASPTKEGRWNGSFNDFYTNVVEDENDENSGLDLLGGGFAKIGSIKPSVNAPRATKPPLGRSYSTRF</sequence>
<reference evidence="6 7" key="1">
    <citation type="journal article" date="2024" name="J. Plant Pathol.">
        <title>Sequence and assembly of the genome of Seiridium unicorne, isolate CBS 538.82, causal agent of cypress canker disease.</title>
        <authorList>
            <person name="Scali E."/>
            <person name="Rocca G.D."/>
            <person name="Danti R."/>
            <person name="Garbelotto M."/>
            <person name="Barberini S."/>
            <person name="Baroncelli R."/>
            <person name="Emiliani G."/>
        </authorList>
    </citation>
    <scope>NUCLEOTIDE SEQUENCE [LARGE SCALE GENOMIC DNA]</scope>
    <source>
        <strain evidence="6 7">BM-138-508</strain>
    </source>
</reference>
<feature type="DNA-binding region" description="Fork-head" evidence="3">
    <location>
        <begin position="304"/>
        <end position="400"/>
    </location>
</feature>
<evidence type="ECO:0000259" key="5">
    <source>
        <dbReference type="PROSITE" id="PS50039"/>
    </source>
</evidence>
<dbReference type="PRINTS" id="PR00053">
    <property type="entry name" value="FORKHEAD"/>
</dbReference>
<dbReference type="EMBL" id="JARVKF010000012">
    <property type="protein sequence ID" value="KAK9425824.1"/>
    <property type="molecule type" value="Genomic_DNA"/>
</dbReference>
<name>A0ABR2VFY9_9PEZI</name>
<keyword evidence="7" id="KW-1185">Reference proteome</keyword>
<feature type="compositionally biased region" description="Polar residues" evidence="4">
    <location>
        <begin position="156"/>
        <end position="173"/>
    </location>
</feature>
<dbReference type="InterPro" id="IPR036390">
    <property type="entry name" value="WH_DNA-bd_sf"/>
</dbReference>
<feature type="region of interest" description="Disordered" evidence="4">
    <location>
        <begin position="1"/>
        <end position="78"/>
    </location>
</feature>
<dbReference type="SMART" id="SM00339">
    <property type="entry name" value="FH"/>
    <property type="match status" value="1"/>
</dbReference>
<evidence type="ECO:0000256" key="2">
    <source>
        <dbReference type="ARBA" id="ARBA00023242"/>
    </source>
</evidence>
<gene>
    <name evidence="6" type="ORF">SUNI508_12884</name>
</gene>
<feature type="domain" description="Fork-head" evidence="5">
    <location>
        <begin position="304"/>
        <end position="400"/>
    </location>
</feature>
<dbReference type="PANTHER" id="PTHR11829:SF343">
    <property type="entry name" value="FORK-HEAD DOMAIN-CONTAINING PROTEIN"/>
    <property type="match status" value="1"/>
</dbReference>
<comment type="subcellular location">
    <subcellularLocation>
        <location evidence="3">Nucleus</location>
    </subcellularLocation>
</comment>
<proteinExistence type="predicted"/>
<protein>
    <recommendedName>
        <fullName evidence="5">Fork-head domain-containing protein</fullName>
    </recommendedName>
</protein>
<feature type="compositionally biased region" description="Polar residues" evidence="4">
    <location>
        <begin position="462"/>
        <end position="474"/>
    </location>
</feature>
<feature type="region of interest" description="Disordered" evidence="4">
    <location>
        <begin position="443"/>
        <end position="536"/>
    </location>
</feature>
<dbReference type="PANTHER" id="PTHR11829">
    <property type="entry name" value="FORKHEAD BOX PROTEIN"/>
    <property type="match status" value="1"/>
</dbReference>
<keyword evidence="2 3" id="KW-0539">Nucleus</keyword>
<dbReference type="InterPro" id="IPR050211">
    <property type="entry name" value="FOX_domain-containing"/>
</dbReference>
<dbReference type="PROSITE" id="PS50039">
    <property type="entry name" value="FORK_HEAD_3"/>
    <property type="match status" value="1"/>
</dbReference>
<evidence type="ECO:0000256" key="4">
    <source>
        <dbReference type="SAM" id="MobiDB-lite"/>
    </source>
</evidence>
<dbReference type="Pfam" id="PF00250">
    <property type="entry name" value="Forkhead"/>
    <property type="match status" value="1"/>
</dbReference>
<keyword evidence="1 3" id="KW-0238">DNA-binding</keyword>
<evidence type="ECO:0000313" key="7">
    <source>
        <dbReference type="Proteomes" id="UP001408356"/>
    </source>
</evidence>
<organism evidence="6 7">
    <name type="scientific">Seiridium unicorne</name>
    <dbReference type="NCBI Taxonomy" id="138068"/>
    <lineage>
        <taxon>Eukaryota</taxon>
        <taxon>Fungi</taxon>
        <taxon>Dikarya</taxon>
        <taxon>Ascomycota</taxon>
        <taxon>Pezizomycotina</taxon>
        <taxon>Sordariomycetes</taxon>
        <taxon>Xylariomycetidae</taxon>
        <taxon>Amphisphaeriales</taxon>
        <taxon>Sporocadaceae</taxon>
        <taxon>Seiridium</taxon>
    </lineage>
</organism>
<dbReference type="Proteomes" id="UP001408356">
    <property type="component" value="Unassembled WGS sequence"/>
</dbReference>
<comment type="caution">
    <text evidence="6">The sequence shown here is derived from an EMBL/GenBank/DDBJ whole genome shotgun (WGS) entry which is preliminary data.</text>
</comment>
<dbReference type="InterPro" id="IPR036388">
    <property type="entry name" value="WH-like_DNA-bd_sf"/>
</dbReference>
<accession>A0ABR2VFY9</accession>
<dbReference type="CDD" id="cd00059">
    <property type="entry name" value="FH_FOX"/>
    <property type="match status" value="1"/>
</dbReference>
<evidence type="ECO:0000256" key="3">
    <source>
        <dbReference type="PROSITE-ProRule" id="PRU00089"/>
    </source>
</evidence>
<feature type="compositionally biased region" description="Polar residues" evidence="4">
    <location>
        <begin position="138"/>
        <end position="147"/>
    </location>
</feature>
<evidence type="ECO:0000313" key="6">
    <source>
        <dbReference type="EMBL" id="KAK9425824.1"/>
    </source>
</evidence>
<feature type="compositionally biased region" description="Polar residues" evidence="4">
    <location>
        <begin position="599"/>
        <end position="608"/>
    </location>
</feature>
<dbReference type="Gene3D" id="1.10.10.10">
    <property type="entry name" value="Winged helix-like DNA-binding domain superfamily/Winged helix DNA-binding domain"/>
    <property type="match status" value="1"/>
</dbReference>
<feature type="region of interest" description="Disordered" evidence="4">
    <location>
        <begin position="580"/>
        <end position="612"/>
    </location>
</feature>
<dbReference type="InterPro" id="IPR001766">
    <property type="entry name" value="Fork_head_dom"/>
</dbReference>